<dbReference type="AlphaFoldDB" id="A0A1I5J3H4"/>
<dbReference type="Proteomes" id="UP000198806">
    <property type="component" value="Unassembled WGS sequence"/>
</dbReference>
<proteinExistence type="inferred from homology"/>
<dbReference type="STRING" id="1527.SAMN04489757_16311"/>
<dbReference type="Pfam" id="PF03816">
    <property type="entry name" value="LytR_cpsA_psr"/>
    <property type="match status" value="1"/>
</dbReference>
<dbReference type="Gene3D" id="3.40.630.190">
    <property type="entry name" value="LCP protein"/>
    <property type="match status" value="1"/>
</dbReference>
<dbReference type="RefSeq" id="WP_091689226.1">
    <property type="nucleotide sequence ID" value="NZ_BAABFM010000072.1"/>
</dbReference>
<evidence type="ECO:0000313" key="5">
    <source>
        <dbReference type="EMBL" id="SFO66941.1"/>
    </source>
</evidence>
<evidence type="ECO:0000256" key="2">
    <source>
        <dbReference type="SAM" id="MobiDB-lite"/>
    </source>
</evidence>
<evidence type="ECO:0000259" key="4">
    <source>
        <dbReference type="Pfam" id="PF03816"/>
    </source>
</evidence>
<accession>A0A1I5J3H4</accession>
<evidence type="ECO:0000256" key="1">
    <source>
        <dbReference type="ARBA" id="ARBA00006068"/>
    </source>
</evidence>
<dbReference type="PANTHER" id="PTHR33392:SF6">
    <property type="entry name" value="POLYISOPRENYL-TEICHOIC ACID--PEPTIDOGLYCAN TEICHOIC ACID TRANSFERASE TAGU"/>
    <property type="match status" value="1"/>
</dbReference>
<dbReference type="InterPro" id="IPR050922">
    <property type="entry name" value="LytR/CpsA/Psr_CW_biosynth"/>
</dbReference>
<name>A0A1I5J3H4_9FIRM</name>
<sequence>MDKDDFGKDKYKSNIGDMDANKSANDLDQLSHRLGNKMDDFQDEETFLYEINKSLADQVSEELEGESVITKDRGTSKRKKKKNKGLKIFAAVFSVFMLLIAFLVFTPVGKKLILNIAGNYIYGKLDYEENKEKDREKPVKPKEEEHVVNILLIGVEEIQGASNTDSMIIATMNTKDKSLKLTSLMRDLYVEIPGYSKNRLNSVYAKGGINLLYDTIKLNFGIQLDGYAKVNFSEFEDIVDIIGGVEITLTEKEAYYLNTTNYISNPANRKVVPGKQLMNGNQALGYSRVRKVSTGTENNDFGRTQRQRAVLNSIFDKIKSKNVIELGLLMNQILTEVKIETDITQKEFNDYLEEAVSLKVTQLENYRIPSDGNYKNTKVQMGKYKQDVLEPTDWDATRTELRKFIYGDTISTVEVKPAE</sequence>
<gene>
    <name evidence="5" type="ORF">SAMN04489757_16311</name>
</gene>
<comment type="similarity">
    <text evidence="1">Belongs to the LytR/CpsA/Psr (LCP) family.</text>
</comment>
<keyword evidence="3" id="KW-1133">Transmembrane helix</keyword>
<dbReference type="InterPro" id="IPR004474">
    <property type="entry name" value="LytR_CpsA_psr"/>
</dbReference>
<feature type="compositionally biased region" description="Basic and acidic residues" evidence="2">
    <location>
        <begin position="1"/>
        <end position="12"/>
    </location>
</feature>
<keyword evidence="6" id="KW-1185">Reference proteome</keyword>
<evidence type="ECO:0000256" key="3">
    <source>
        <dbReference type="SAM" id="Phobius"/>
    </source>
</evidence>
<dbReference type="EMBL" id="FOWD01000063">
    <property type="protein sequence ID" value="SFO66941.1"/>
    <property type="molecule type" value="Genomic_DNA"/>
</dbReference>
<organism evidence="5 6">
    <name type="scientific">Anaerocolumna aminovalerica</name>
    <dbReference type="NCBI Taxonomy" id="1527"/>
    <lineage>
        <taxon>Bacteria</taxon>
        <taxon>Bacillati</taxon>
        <taxon>Bacillota</taxon>
        <taxon>Clostridia</taxon>
        <taxon>Lachnospirales</taxon>
        <taxon>Lachnospiraceae</taxon>
        <taxon>Anaerocolumna</taxon>
    </lineage>
</organism>
<dbReference type="NCBIfam" id="TIGR00350">
    <property type="entry name" value="lytR_cpsA_psr"/>
    <property type="match status" value="1"/>
</dbReference>
<feature type="domain" description="Cell envelope-related transcriptional attenuator" evidence="4">
    <location>
        <begin position="163"/>
        <end position="319"/>
    </location>
</feature>
<reference evidence="5 6" key="1">
    <citation type="submission" date="2016-10" db="EMBL/GenBank/DDBJ databases">
        <authorList>
            <person name="de Groot N.N."/>
        </authorList>
    </citation>
    <scope>NUCLEOTIDE SEQUENCE [LARGE SCALE GENOMIC DNA]</scope>
    <source>
        <strain evidence="5 6">DSM 1283</strain>
    </source>
</reference>
<protein>
    <submittedName>
        <fullName evidence="5">Cell envelope-related function transcriptional attenuator common domain-containing protein</fullName>
    </submittedName>
</protein>
<keyword evidence="3" id="KW-0812">Transmembrane</keyword>
<keyword evidence="3" id="KW-0472">Membrane</keyword>
<feature type="transmembrane region" description="Helical" evidence="3">
    <location>
        <begin position="86"/>
        <end position="105"/>
    </location>
</feature>
<evidence type="ECO:0000313" key="6">
    <source>
        <dbReference type="Proteomes" id="UP000198806"/>
    </source>
</evidence>
<feature type="region of interest" description="Disordered" evidence="2">
    <location>
        <begin position="1"/>
        <end position="23"/>
    </location>
</feature>
<dbReference type="PANTHER" id="PTHR33392">
    <property type="entry name" value="POLYISOPRENYL-TEICHOIC ACID--PEPTIDOGLYCAN TEICHOIC ACID TRANSFERASE TAGU"/>
    <property type="match status" value="1"/>
</dbReference>
<dbReference type="OrthoDB" id="27330at2"/>